<dbReference type="EMBL" id="JBAMIC010000018">
    <property type="protein sequence ID" value="KAK7094520.1"/>
    <property type="molecule type" value="Genomic_DNA"/>
</dbReference>
<evidence type="ECO:0000259" key="3">
    <source>
        <dbReference type="PROSITE" id="PS50237"/>
    </source>
</evidence>
<dbReference type="EMBL" id="JBAMIC010000021">
    <property type="protein sequence ID" value="KAK7093007.1"/>
    <property type="molecule type" value="Genomic_DNA"/>
</dbReference>
<reference evidence="5 6" key="1">
    <citation type="submission" date="2024-02" db="EMBL/GenBank/DDBJ databases">
        <title>Chromosome-scale genome assembly of the rough periwinkle Littorina saxatilis.</title>
        <authorList>
            <person name="De Jode A."/>
            <person name="Faria R."/>
            <person name="Formenti G."/>
            <person name="Sims Y."/>
            <person name="Smith T.P."/>
            <person name="Tracey A."/>
            <person name="Wood J.M.D."/>
            <person name="Zagrodzka Z.B."/>
            <person name="Johannesson K."/>
            <person name="Butlin R.K."/>
            <person name="Leder E.H."/>
        </authorList>
    </citation>
    <scope>NUCLEOTIDE SEQUENCE [LARGE SCALE GENOMIC DNA]</scope>
    <source>
        <strain evidence="5">Snail1</strain>
        <tissue evidence="5">Muscle</tissue>
    </source>
</reference>
<dbReference type="PROSITE" id="PS50237">
    <property type="entry name" value="HECT"/>
    <property type="match status" value="1"/>
</dbReference>
<dbReference type="GO" id="GO:0004842">
    <property type="term" value="F:ubiquitin-protein transferase activity"/>
    <property type="evidence" value="ECO:0007669"/>
    <property type="project" value="InterPro"/>
</dbReference>
<name>A0AAN9G5B6_9CAEN</name>
<dbReference type="Gene3D" id="3.90.1750.10">
    <property type="entry name" value="Hect, E3 ligase catalytic domains"/>
    <property type="match status" value="1"/>
</dbReference>
<dbReference type="Gene3D" id="3.30.2410.10">
    <property type="entry name" value="Hect, E3 ligase catalytic domain"/>
    <property type="match status" value="1"/>
</dbReference>
<comment type="caution">
    <text evidence="5">The sequence shown here is derived from an EMBL/GenBank/DDBJ whole genome shotgun (WGS) entry which is preliminary data.</text>
</comment>
<organism evidence="5 6">
    <name type="scientific">Littorina saxatilis</name>
    <dbReference type="NCBI Taxonomy" id="31220"/>
    <lineage>
        <taxon>Eukaryota</taxon>
        <taxon>Metazoa</taxon>
        <taxon>Spiralia</taxon>
        <taxon>Lophotrochozoa</taxon>
        <taxon>Mollusca</taxon>
        <taxon>Gastropoda</taxon>
        <taxon>Caenogastropoda</taxon>
        <taxon>Littorinimorpha</taxon>
        <taxon>Littorinoidea</taxon>
        <taxon>Littorinidae</taxon>
        <taxon>Littorina</taxon>
    </lineage>
</organism>
<dbReference type="InterPro" id="IPR000569">
    <property type="entry name" value="HECT_dom"/>
</dbReference>
<evidence type="ECO:0000313" key="6">
    <source>
        <dbReference type="Proteomes" id="UP001374579"/>
    </source>
</evidence>
<evidence type="ECO:0000313" key="5">
    <source>
        <dbReference type="EMBL" id="KAK7094520.1"/>
    </source>
</evidence>
<evidence type="ECO:0000256" key="1">
    <source>
        <dbReference type="ARBA" id="ARBA00022786"/>
    </source>
</evidence>
<gene>
    <name evidence="5" type="ORF">V1264_006071</name>
    <name evidence="4" type="ORF">V1264_008670</name>
</gene>
<keyword evidence="6" id="KW-1185">Reference proteome</keyword>
<evidence type="ECO:0000256" key="2">
    <source>
        <dbReference type="PROSITE-ProRule" id="PRU00104"/>
    </source>
</evidence>
<dbReference type="AlphaFoldDB" id="A0AAN9G5B6"/>
<proteinExistence type="predicted"/>
<feature type="domain" description="HECT" evidence="3">
    <location>
        <begin position="267"/>
        <end position="298"/>
    </location>
</feature>
<dbReference type="SUPFAM" id="SSF56204">
    <property type="entry name" value="Hect, E3 ligase catalytic domain"/>
    <property type="match status" value="1"/>
</dbReference>
<protein>
    <recommendedName>
        <fullName evidence="3">HECT domain-containing protein</fullName>
    </recommendedName>
</protein>
<comment type="caution">
    <text evidence="2">Lacks conserved residue(s) required for the propagation of feature annotation.</text>
</comment>
<evidence type="ECO:0000313" key="4">
    <source>
        <dbReference type="EMBL" id="KAK7093007.1"/>
    </source>
</evidence>
<dbReference type="InterPro" id="IPR035983">
    <property type="entry name" value="Hect_E3_ubiquitin_ligase"/>
</dbReference>
<accession>A0AAN9G5B6</accession>
<keyword evidence="1 2" id="KW-0833">Ubl conjugation pathway</keyword>
<dbReference type="Proteomes" id="UP001374579">
    <property type="component" value="Unassembled WGS sequence"/>
</dbReference>
<sequence>MLAKSGLGAKKIQLLQHDTSEEVYKKLQNAYPALNGCGGFELMRAQGHGRSLVAINPCYAVSNLKSSGSQGTFYIRPVQQDLILQQSLENDQEIKVKEACLKCGRMYDLTALRGHHAACQPAAHGNEEIQSVMAVVIDPQDSDVVVLPGEEDDTDTDLPDLAAAASDVLLGEEDDTDTDLPEPLFAAAASLSEEDLLENVIKECISICQDDNVTNPIEILRVAQRKIVTGRKLDIDASAMTTGLTGNTNFISIDRDSVVDSAFDALADVPLKDLRLCLEVNFIGEKASDYGGPRKEFFQSVLLAIKETFFDNIRPQSEHYETIGKIMALSTLQNGRLPRIMTPELCEEVFKTPTNETREFVKDLRRGLDSLGLLRICDAFPTFRNLFTPIDQPKLTLKKMTLLLKPKMSPEGSNKHKQEMKVMKNFLAYLKEVSAGRRNNGNVTLAKVLRFVTAEEQEPPLGYEMNPSIEFKVMPSWYPTASSCGNILFLTAYGEMPERQRMFEIFDMAFDTPQHFGLT</sequence>